<name>A0A445A2T4_ARAHY</name>
<proteinExistence type="predicted"/>
<dbReference type="Proteomes" id="UP000289738">
    <property type="component" value="Chromosome B03"/>
</dbReference>
<organism evidence="2 3">
    <name type="scientific">Arachis hypogaea</name>
    <name type="common">Peanut</name>
    <dbReference type="NCBI Taxonomy" id="3818"/>
    <lineage>
        <taxon>Eukaryota</taxon>
        <taxon>Viridiplantae</taxon>
        <taxon>Streptophyta</taxon>
        <taxon>Embryophyta</taxon>
        <taxon>Tracheophyta</taxon>
        <taxon>Spermatophyta</taxon>
        <taxon>Magnoliopsida</taxon>
        <taxon>eudicotyledons</taxon>
        <taxon>Gunneridae</taxon>
        <taxon>Pentapetalae</taxon>
        <taxon>rosids</taxon>
        <taxon>fabids</taxon>
        <taxon>Fabales</taxon>
        <taxon>Fabaceae</taxon>
        <taxon>Papilionoideae</taxon>
        <taxon>50 kb inversion clade</taxon>
        <taxon>dalbergioids sensu lato</taxon>
        <taxon>Dalbergieae</taxon>
        <taxon>Pterocarpus clade</taxon>
        <taxon>Arachis</taxon>
    </lineage>
</organism>
<reference evidence="2 3" key="1">
    <citation type="submission" date="2019-01" db="EMBL/GenBank/DDBJ databases">
        <title>Sequencing of cultivated peanut Arachis hypogaea provides insights into genome evolution and oil improvement.</title>
        <authorList>
            <person name="Chen X."/>
        </authorList>
    </citation>
    <scope>NUCLEOTIDE SEQUENCE [LARGE SCALE GENOMIC DNA]</scope>
    <source>
        <strain evidence="3">cv. Fuhuasheng</strain>
        <tissue evidence="2">Leaves</tissue>
    </source>
</reference>
<comment type="caution">
    <text evidence="2">The sequence shown here is derived from an EMBL/GenBank/DDBJ whole genome shotgun (WGS) entry which is preliminary data.</text>
</comment>
<feature type="region of interest" description="Disordered" evidence="1">
    <location>
        <begin position="1"/>
        <end position="28"/>
    </location>
</feature>
<evidence type="ECO:0000256" key="1">
    <source>
        <dbReference type="SAM" id="MobiDB-lite"/>
    </source>
</evidence>
<protein>
    <recommendedName>
        <fullName evidence="4">Zinc finger GRF-type domain-containing protein</fullName>
    </recommendedName>
</protein>
<evidence type="ECO:0000313" key="3">
    <source>
        <dbReference type="Proteomes" id="UP000289738"/>
    </source>
</evidence>
<sequence length="125" mass="14106">MEIENGVCGGGLSHPSHDSHGSSASMRRRRLNTHDGSGFYGLKTVIKKSETVENPNRLFHACPRYRKGSHYNYFKWINDDDYQAVDVCGTKKDAGTDMEVNSDYDECMVKVAWKLSSLEAEVRTL</sequence>
<keyword evidence="3" id="KW-1185">Reference proteome</keyword>
<accession>A0A445A2T4</accession>
<dbReference type="AlphaFoldDB" id="A0A445A2T4"/>
<dbReference type="EMBL" id="SDMP01000013">
    <property type="protein sequence ID" value="RYR20754.1"/>
    <property type="molecule type" value="Genomic_DNA"/>
</dbReference>
<evidence type="ECO:0008006" key="4">
    <source>
        <dbReference type="Google" id="ProtNLM"/>
    </source>
</evidence>
<evidence type="ECO:0000313" key="2">
    <source>
        <dbReference type="EMBL" id="RYR20754.1"/>
    </source>
</evidence>
<gene>
    <name evidence="2" type="ORF">Ahy_B03g065983</name>
</gene>